<organism evidence="1 2">
    <name type="scientific">Ancylostoma ceylanicum</name>
    <dbReference type="NCBI Taxonomy" id="53326"/>
    <lineage>
        <taxon>Eukaryota</taxon>
        <taxon>Metazoa</taxon>
        <taxon>Ecdysozoa</taxon>
        <taxon>Nematoda</taxon>
        <taxon>Chromadorea</taxon>
        <taxon>Rhabditida</taxon>
        <taxon>Rhabditina</taxon>
        <taxon>Rhabditomorpha</taxon>
        <taxon>Strongyloidea</taxon>
        <taxon>Ancylostomatidae</taxon>
        <taxon>Ancylostomatinae</taxon>
        <taxon>Ancylostoma</taxon>
    </lineage>
</organism>
<name>A0A016UHS4_9BILA</name>
<comment type="caution">
    <text evidence="1">The sequence shown here is derived from an EMBL/GenBank/DDBJ whole genome shotgun (WGS) entry which is preliminary data.</text>
</comment>
<keyword evidence="2" id="KW-1185">Reference proteome</keyword>
<sequence>MYGLTCIMYTDKSCNRGAALWLSPASRQRACWAKTRRRTAPLSQPGLSTRFLGGKLVFVQGPKSKGGFVPRSGTKPEKSYRRIGATDAEKMACNKAARSLSGAIGAT</sequence>
<proteinExistence type="predicted"/>
<accession>A0A016UHS4</accession>
<gene>
    <name evidence="1" type="primary">Acey_s0041.g367</name>
    <name evidence="1" type="ORF">Y032_0041g367</name>
</gene>
<protein>
    <submittedName>
        <fullName evidence="1">Uncharacterized protein</fullName>
    </submittedName>
</protein>
<dbReference type="Proteomes" id="UP000024635">
    <property type="component" value="Unassembled WGS sequence"/>
</dbReference>
<dbReference type="AlphaFoldDB" id="A0A016UHS4"/>
<evidence type="ECO:0000313" key="2">
    <source>
        <dbReference type="Proteomes" id="UP000024635"/>
    </source>
</evidence>
<evidence type="ECO:0000313" key="1">
    <source>
        <dbReference type="EMBL" id="EYC14153.1"/>
    </source>
</evidence>
<reference evidence="2" key="1">
    <citation type="journal article" date="2015" name="Nat. Genet.">
        <title>The genome and transcriptome of the zoonotic hookworm Ancylostoma ceylanicum identify infection-specific gene families.</title>
        <authorList>
            <person name="Schwarz E.M."/>
            <person name="Hu Y."/>
            <person name="Antoshechkin I."/>
            <person name="Miller M.M."/>
            <person name="Sternberg P.W."/>
            <person name="Aroian R.V."/>
        </authorList>
    </citation>
    <scope>NUCLEOTIDE SEQUENCE</scope>
    <source>
        <strain evidence="2">HY135</strain>
    </source>
</reference>
<dbReference type="EMBL" id="JARK01001377">
    <property type="protein sequence ID" value="EYC14153.1"/>
    <property type="molecule type" value="Genomic_DNA"/>
</dbReference>